<dbReference type="EMBL" id="HBUF01293525">
    <property type="protein sequence ID" value="CAG6689695.1"/>
    <property type="molecule type" value="Transcribed_RNA"/>
</dbReference>
<name>A0A8D8TQR1_9HEMI</name>
<dbReference type="EMBL" id="HBUF01133355">
    <property type="protein sequence ID" value="CAG6644718.1"/>
    <property type="molecule type" value="Transcribed_RNA"/>
</dbReference>
<protein>
    <submittedName>
        <fullName evidence="1">Uncharacterized protein</fullName>
    </submittedName>
</protein>
<dbReference type="EMBL" id="HBUF01293526">
    <property type="protein sequence ID" value="CAG6689696.1"/>
    <property type="molecule type" value="Transcribed_RNA"/>
</dbReference>
<dbReference type="EMBL" id="HBUF01133356">
    <property type="protein sequence ID" value="CAG6644719.1"/>
    <property type="molecule type" value="Transcribed_RNA"/>
</dbReference>
<sequence>MNRTVKYKTRQYREDNRDVLEYKRHKYHFSNPLKVNQGKNWKCVIRKCLATLKTETDGSGGVSYKPRFPHNHDPIVFPKKKKISFTKKKRSSSVKSIDSDYGTLRAQDMNSLPNQIQCLIQEIVTKQMEIDKLKEKSNEDGQLIQSMIHRIQALEEKLKTPRIVSEKINKNT</sequence>
<evidence type="ECO:0000313" key="1">
    <source>
        <dbReference type="EMBL" id="CAG6689696.1"/>
    </source>
</evidence>
<dbReference type="Gene3D" id="2.20.25.240">
    <property type="match status" value="1"/>
</dbReference>
<dbReference type="AlphaFoldDB" id="A0A8D8TQR1"/>
<organism evidence="1">
    <name type="scientific">Cacopsylla melanoneura</name>
    <dbReference type="NCBI Taxonomy" id="428564"/>
    <lineage>
        <taxon>Eukaryota</taxon>
        <taxon>Metazoa</taxon>
        <taxon>Ecdysozoa</taxon>
        <taxon>Arthropoda</taxon>
        <taxon>Hexapoda</taxon>
        <taxon>Insecta</taxon>
        <taxon>Pterygota</taxon>
        <taxon>Neoptera</taxon>
        <taxon>Paraneoptera</taxon>
        <taxon>Hemiptera</taxon>
        <taxon>Sternorrhyncha</taxon>
        <taxon>Psylloidea</taxon>
        <taxon>Psyllidae</taxon>
        <taxon>Psyllinae</taxon>
        <taxon>Cacopsylla</taxon>
    </lineage>
</organism>
<reference evidence="1" key="1">
    <citation type="submission" date="2021-05" db="EMBL/GenBank/DDBJ databases">
        <authorList>
            <person name="Alioto T."/>
            <person name="Alioto T."/>
            <person name="Gomez Garrido J."/>
        </authorList>
    </citation>
    <scope>NUCLEOTIDE SEQUENCE</scope>
</reference>
<accession>A0A8D8TQR1</accession>
<proteinExistence type="predicted"/>